<reference evidence="2" key="1">
    <citation type="submission" date="2023-04" db="EMBL/GenBank/DDBJ databases">
        <authorList>
            <consortium name="ELIXIR-Norway"/>
        </authorList>
    </citation>
    <scope>NUCLEOTIDE SEQUENCE [LARGE SCALE GENOMIC DNA]</scope>
</reference>
<gene>
    <name evidence="2" type="ORF">MRATA1EN1_LOCUS17933</name>
</gene>
<protein>
    <submittedName>
        <fullName evidence="2">Uncharacterized protein</fullName>
    </submittedName>
</protein>
<feature type="region of interest" description="Disordered" evidence="1">
    <location>
        <begin position="1"/>
        <end position="43"/>
    </location>
</feature>
<evidence type="ECO:0000313" key="3">
    <source>
        <dbReference type="Proteomes" id="UP001176941"/>
    </source>
</evidence>
<proteinExistence type="predicted"/>
<dbReference type="EMBL" id="OX459964">
    <property type="protein sequence ID" value="CAI9168971.1"/>
    <property type="molecule type" value="Genomic_DNA"/>
</dbReference>
<organism evidence="2 3">
    <name type="scientific">Rangifer tarandus platyrhynchus</name>
    <name type="common">Svalbard reindeer</name>
    <dbReference type="NCBI Taxonomy" id="3082113"/>
    <lineage>
        <taxon>Eukaryota</taxon>
        <taxon>Metazoa</taxon>
        <taxon>Chordata</taxon>
        <taxon>Craniata</taxon>
        <taxon>Vertebrata</taxon>
        <taxon>Euteleostomi</taxon>
        <taxon>Mammalia</taxon>
        <taxon>Eutheria</taxon>
        <taxon>Laurasiatheria</taxon>
        <taxon>Artiodactyla</taxon>
        <taxon>Ruminantia</taxon>
        <taxon>Pecora</taxon>
        <taxon>Cervidae</taxon>
        <taxon>Odocoileinae</taxon>
        <taxon>Rangifer</taxon>
    </lineage>
</organism>
<dbReference type="Proteomes" id="UP001176941">
    <property type="component" value="Chromosome 28"/>
</dbReference>
<evidence type="ECO:0000256" key="1">
    <source>
        <dbReference type="SAM" id="MobiDB-lite"/>
    </source>
</evidence>
<evidence type="ECO:0000313" key="2">
    <source>
        <dbReference type="EMBL" id="CAI9168971.1"/>
    </source>
</evidence>
<keyword evidence="3" id="KW-1185">Reference proteome</keyword>
<name>A0ABN8Z7A3_RANTA</name>
<feature type="compositionally biased region" description="Polar residues" evidence="1">
    <location>
        <begin position="69"/>
        <end position="92"/>
    </location>
</feature>
<sequence>MREPGPPAPRALLTLSGSASEPTSPLLLPPHDPREWGCGPLSGGRANYRSDTVENRTHLELNGSLTLSGGFPTSNSTRRGIQTKFPTDSNLKAGQYRKGL</sequence>
<accession>A0ABN8Z7A3</accession>
<feature type="region of interest" description="Disordered" evidence="1">
    <location>
        <begin position="69"/>
        <end position="100"/>
    </location>
</feature>